<dbReference type="EMBL" id="JNVC02000024">
    <property type="protein sequence ID" value="KEZ47349.1"/>
    <property type="molecule type" value="Genomic_DNA"/>
</dbReference>
<gene>
    <name evidence="1" type="ORF">GS18_0221205</name>
</gene>
<organism evidence="1 2">
    <name type="scientific">Metabacillus indicus</name>
    <name type="common">Bacillus indicus</name>
    <dbReference type="NCBI Taxonomy" id="246786"/>
    <lineage>
        <taxon>Bacteria</taxon>
        <taxon>Bacillati</taxon>
        <taxon>Bacillota</taxon>
        <taxon>Bacilli</taxon>
        <taxon>Bacillales</taxon>
        <taxon>Bacillaceae</taxon>
        <taxon>Metabacillus</taxon>
    </lineage>
</organism>
<keyword evidence="2" id="KW-1185">Reference proteome</keyword>
<dbReference type="SUPFAM" id="SSF56059">
    <property type="entry name" value="Glutathione synthetase ATP-binding domain-like"/>
    <property type="match status" value="1"/>
</dbReference>
<proteinExistence type="predicted"/>
<evidence type="ECO:0008006" key="3">
    <source>
        <dbReference type="Google" id="ProtNLM"/>
    </source>
</evidence>
<evidence type="ECO:0000313" key="2">
    <source>
        <dbReference type="Proteomes" id="UP000028549"/>
    </source>
</evidence>
<dbReference type="AlphaFoldDB" id="A0A084GJ37"/>
<comment type="caution">
    <text evidence="1">The sequence shown here is derived from an EMBL/GenBank/DDBJ whole genome shotgun (WGS) entry which is preliminary data.</text>
</comment>
<dbReference type="Proteomes" id="UP000028549">
    <property type="component" value="Unassembled WGS sequence"/>
</dbReference>
<name>A0A084GJ37_METID</name>
<dbReference type="OrthoDB" id="7869153at2"/>
<accession>A0A084GJ37</accession>
<dbReference type="RefSeq" id="WP_029283622.1">
    <property type="nucleotide sequence ID" value="NZ_JNVC02000024.1"/>
</dbReference>
<evidence type="ECO:0000313" key="1">
    <source>
        <dbReference type="EMBL" id="KEZ47349.1"/>
    </source>
</evidence>
<reference evidence="1 2" key="1">
    <citation type="journal article" date="2005" name="Int. J. Syst. Evol. Microbiol.">
        <title>Bacillus cibi sp. nov., isolated from jeotgal, a traditional Korean fermented seafood.</title>
        <authorList>
            <person name="Yoon J.H."/>
            <person name="Lee C.H."/>
            <person name="Oh T.K."/>
        </authorList>
    </citation>
    <scope>NUCLEOTIDE SEQUENCE [LARGE SCALE GENOMIC DNA]</scope>
    <source>
        <strain evidence="1 2">DSM 16189</strain>
    </source>
</reference>
<sequence length="451" mass="50709">MSYPISLSFTDSLMLTLPSSFRHEAADEIKQAVFGSSVRGCKVDFHDKHEIRLSKDLFDHLHLPLQKTQVFVHGESVYFGPLIGIFTAGFTESILRPVGSRSLLFAKFLTAQRAAGVAAYVFGSHSIDWLSGTVSACVFDDDGWRRTTLPLPNAVYDRLPNRQIEDHRAIQEIKKRLSLEYGIPWFNPGFFDKWTIHKLLVASPEASAYLPETLPGADVSDIHTMLVRCGSVFLKPKNGSLGRGIFQLIYDPEKKEYYSRYRSGTDRNMLRKYQSLDAFFTHSFGDRNPDEYVIQQRIKLLKSGKQKMDFRVHTNKDGSGRFQVTAIAAKVAGKGSATTHLENGGAVRTLQELFQTEAERNYAFRSLKNAALNLSVEIDKGTSGHIGEIGFDLGIDTDGAVWMFEANSKPGRSIFSHPDLREADRISTELSLQYAKYLTRKAIMEPETLFT</sequence>
<protein>
    <recommendedName>
        <fullName evidence="3">Glutathione synthetase</fullName>
    </recommendedName>
</protein>
<dbReference type="Pfam" id="PF14398">
    <property type="entry name" value="ATPgrasp_YheCD"/>
    <property type="match status" value="1"/>
</dbReference>
<dbReference type="STRING" id="246786.GS18_0221205"/>
<dbReference type="InterPro" id="IPR026838">
    <property type="entry name" value="YheC/D"/>
</dbReference>